<evidence type="ECO:0000313" key="3">
    <source>
        <dbReference type="Proteomes" id="UP001071777"/>
    </source>
</evidence>
<keyword evidence="3" id="KW-1185">Reference proteome</keyword>
<evidence type="ECO:0000313" key="2">
    <source>
        <dbReference type="EMBL" id="KAJ1607026.1"/>
    </source>
</evidence>
<gene>
    <name evidence="2" type="ORF">OJ252_2990</name>
</gene>
<sequence>MGCGYSDITIPHKGSFKQRSNGLKKEPQRKSSQEREHGTGGHRPNLLPEQDPGQHESDRKHEQVQGRDDQIRETGAVRQDYVHNVGEGTASLALVFSLQIGATPTVKGEDESRVG</sequence>
<dbReference type="Proteomes" id="UP001071777">
    <property type="component" value="Unassembled WGS sequence"/>
</dbReference>
<feature type="compositionally biased region" description="Basic and acidic residues" evidence="1">
    <location>
        <begin position="23"/>
        <end position="39"/>
    </location>
</feature>
<comment type="caution">
    <text evidence="2">The sequence shown here is derived from an EMBL/GenBank/DDBJ whole genome shotgun (WGS) entry which is preliminary data.</text>
</comment>
<feature type="region of interest" description="Disordered" evidence="1">
    <location>
        <begin position="1"/>
        <end position="79"/>
    </location>
</feature>
<reference evidence="2" key="1">
    <citation type="submission" date="2022-10" db="EMBL/GenBank/DDBJ databases">
        <title>Adaptive evolution leads to modifications in subtelomeric GC content in a zoonotic Cryptosporidium species.</title>
        <authorList>
            <person name="Li J."/>
            <person name="Feng Y."/>
            <person name="Xiao L."/>
        </authorList>
    </citation>
    <scope>NUCLEOTIDE SEQUENCE</scope>
    <source>
        <strain evidence="2">25894</strain>
    </source>
</reference>
<protein>
    <submittedName>
        <fullName evidence="2">Uncharacterized protein</fullName>
    </submittedName>
</protein>
<name>A0ABQ8P4Q8_9CRYT</name>
<accession>A0ABQ8P4Q8</accession>
<organism evidence="2 3">
    <name type="scientific">Cryptosporidium canis</name>
    <dbReference type="NCBI Taxonomy" id="195482"/>
    <lineage>
        <taxon>Eukaryota</taxon>
        <taxon>Sar</taxon>
        <taxon>Alveolata</taxon>
        <taxon>Apicomplexa</taxon>
        <taxon>Conoidasida</taxon>
        <taxon>Coccidia</taxon>
        <taxon>Eucoccidiorida</taxon>
        <taxon>Eimeriorina</taxon>
        <taxon>Cryptosporidiidae</taxon>
        <taxon>Cryptosporidium</taxon>
    </lineage>
</organism>
<feature type="compositionally biased region" description="Basic and acidic residues" evidence="1">
    <location>
        <begin position="52"/>
        <end position="72"/>
    </location>
</feature>
<proteinExistence type="predicted"/>
<evidence type="ECO:0000256" key="1">
    <source>
        <dbReference type="SAM" id="MobiDB-lite"/>
    </source>
</evidence>
<dbReference type="EMBL" id="JAPCXB010000126">
    <property type="protein sequence ID" value="KAJ1607026.1"/>
    <property type="molecule type" value="Genomic_DNA"/>
</dbReference>